<gene>
    <name evidence="1" type="ORF">L2E82_45060</name>
</gene>
<dbReference type="EMBL" id="CM042016">
    <property type="protein sequence ID" value="KAI3700432.1"/>
    <property type="molecule type" value="Genomic_DNA"/>
</dbReference>
<keyword evidence="2" id="KW-1185">Reference proteome</keyword>
<proteinExistence type="predicted"/>
<dbReference type="Proteomes" id="UP001055811">
    <property type="component" value="Linkage Group LG08"/>
</dbReference>
<protein>
    <submittedName>
        <fullName evidence="1">Uncharacterized protein</fullName>
    </submittedName>
</protein>
<accession>A0ACB8ZQZ3</accession>
<reference evidence="1 2" key="2">
    <citation type="journal article" date="2022" name="Mol. Ecol. Resour.">
        <title>The genomes of chicory, endive, great burdock and yacon provide insights into Asteraceae paleo-polyploidization history and plant inulin production.</title>
        <authorList>
            <person name="Fan W."/>
            <person name="Wang S."/>
            <person name="Wang H."/>
            <person name="Wang A."/>
            <person name="Jiang F."/>
            <person name="Liu H."/>
            <person name="Zhao H."/>
            <person name="Xu D."/>
            <person name="Zhang Y."/>
        </authorList>
    </citation>
    <scope>NUCLEOTIDE SEQUENCE [LARGE SCALE GENOMIC DNA]</scope>
    <source>
        <strain evidence="2">cv. Punajuju</strain>
        <tissue evidence="1">Leaves</tissue>
    </source>
</reference>
<comment type="caution">
    <text evidence="1">The sequence shown here is derived from an EMBL/GenBank/DDBJ whole genome shotgun (WGS) entry which is preliminary data.</text>
</comment>
<organism evidence="1 2">
    <name type="scientific">Cichorium intybus</name>
    <name type="common">Chicory</name>
    <dbReference type="NCBI Taxonomy" id="13427"/>
    <lineage>
        <taxon>Eukaryota</taxon>
        <taxon>Viridiplantae</taxon>
        <taxon>Streptophyta</taxon>
        <taxon>Embryophyta</taxon>
        <taxon>Tracheophyta</taxon>
        <taxon>Spermatophyta</taxon>
        <taxon>Magnoliopsida</taxon>
        <taxon>eudicotyledons</taxon>
        <taxon>Gunneridae</taxon>
        <taxon>Pentapetalae</taxon>
        <taxon>asterids</taxon>
        <taxon>campanulids</taxon>
        <taxon>Asterales</taxon>
        <taxon>Asteraceae</taxon>
        <taxon>Cichorioideae</taxon>
        <taxon>Cichorieae</taxon>
        <taxon>Cichoriinae</taxon>
        <taxon>Cichorium</taxon>
    </lineage>
</organism>
<evidence type="ECO:0000313" key="2">
    <source>
        <dbReference type="Proteomes" id="UP001055811"/>
    </source>
</evidence>
<reference evidence="2" key="1">
    <citation type="journal article" date="2022" name="Mol. Ecol. Resour.">
        <title>The genomes of chicory, endive, great burdock and yacon provide insights into Asteraceae palaeo-polyploidization history and plant inulin production.</title>
        <authorList>
            <person name="Fan W."/>
            <person name="Wang S."/>
            <person name="Wang H."/>
            <person name="Wang A."/>
            <person name="Jiang F."/>
            <person name="Liu H."/>
            <person name="Zhao H."/>
            <person name="Xu D."/>
            <person name="Zhang Y."/>
        </authorList>
    </citation>
    <scope>NUCLEOTIDE SEQUENCE [LARGE SCALE GENOMIC DNA]</scope>
    <source>
        <strain evidence="2">cv. Punajuju</strain>
    </source>
</reference>
<name>A0ACB8ZQZ3_CICIN</name>
<evidence type="ECO:0000313" key="1">
    <source>
        <dbReference type="EMBL" id="KAI3700432.1"/>
    </source>
</evidence>
<sequence>MVEASTENQVAAENGGDGCKSTAFELEALIDSSGVSFHQRVGVLHILLNRVSKWCVLLSYSELILLRHDDVALWAVLLVDLECPKIEIRYQNLNVETFVHVGSRALPTITNFIVNMTEALLRQLKIYKGKRRKLTILDDVSGIIRPSRMTLLLGPPSSGKTTLMLALAGRLGHHKDMLMELTRREKIAGIRPDEDLDIFMKKRPRSSAIVHDQCVRNLGTTSLQEDNISNSGTINSKDNDTTMMTWPSSDSPNQSLKSKNTDDDSACQYGSENQEEECRTEGETVRSQSSRRSRAAAIHNRGEAAEREKQNKEEAVCKAEEYKESATQKAKEAKDTTIGKAGEYKDYAAQKASEAADKADEYKDYTTQKAKETTDTTVQKAKEVKDTTMGKAGEYKNYTGVMQDYRLSLLGTLYFTSEDLQARGIWLIT</sequence>